<evidence type="ECO:0000313" key="1">
    <source>
        <dbReference type="EMBL" id="CAD0007536.1"/>
    </source>
</evidence>
<dbReference type="Proteomes" id="UP000556700">
    <property type="component" value="Unassembled WGS sequence"/>
</dbReference>
<organism evidence="1 2">
    <name type="scientific">Flavobacterium chungangense</name>
    <dbReference type="NCBI Taxonomy" id="554283"/>
    <lineage>
        <taxon>Bacteria</taxon>
        <taxon>Pseudomonadati</taxon>
        <taxon>Bacteroidota</taxon>
        <taxon>Flavobacteriia</taxon>
        <taxon>Flavobacteriales</taxon>
        <taxon>Flavobacteriaceae</taxon>
        <taxon>Flavobacterium</taxon>
    </lineage>
</organism>
<dbReference type="EMBL" id="CAIJDO010000196">
    <property type="protein sequence ID" value="CAD0007536.1"/>
    <property type="molecule type" value="Genomic_DNA"/>
</dbReference>
<accession>A0A6V6Z7M6</accession>
<keyword evidence="2" id="KW-1185">Reference proteome</keyword>
<dbReference type="AlphaFoldDB" id="A0A6V6Z7M6"/>
<evidence type="ECO:0000313" key="2">
    <source>
        <dbReference type="Proteomes" id="UP000556700"/>
    </source>
</evidence>
<gene>
    <name evidence="1" type="ORF">FLACHUCJ7_03365</name>
</gene>
<proteinExistence type="predicted"/>
<dbReference type="InterPro" id="IPR045538">
    <property type="entry name" value="CIS_TMP"/>
</dbReference>
<dbReference type="Pfam" id="PF19268">
    <property type="entry name" value="CIS_TMP"/>
    <property type="match status" value="2"/>
</dbReference>
<reference evidence="1 2" key="1">
    <citation type="submission" date="2020-06" db="EMBL/GenBank/DDBJ databases">
        <authorList>
            <person name="Criscuolo A."/>
        </authorList>
    </citation>
    <scope>NUCLEOTIDE SEQUENCE [LARGE SCALE GENOMIC DNA]</scope>
    <source>
        <strain evidence="2">CIP 110025</strain>
    </source>
</reference>
<sequence length="1233" mass="142488">MEEINRHIVSSLKWDTTFDRKEEGYRLQDRLSSWSKIALPREVANIFNELCPPEQSWRIESLELNLGPCDYDDLEFDLSTKIRNQLKEKIAEMIIYQNHQKKNLISVYNKEKSILENLIVFLMEGYLPWNYQNKEGSINEILAELLQNNLAEVTIIIKKAGITHEQVRKRIAWQFNESNITKIIAALEPNNSNTIVEFTSVMTKLQVKETIIQTSAINFKKNLWFFIFNFLLLERGTLFNKLAFMKSSILQMANHYNISYTELILLIENTIIKLSDKTSQDNDFIASLKTLTQEFESQKKDPYQPEKNEDYWDIFEQLLNNTIKEKTNTNKNDLNELIVALSNENPTKFSTLINKTLHNENALILLIQDLNETALRLLFSNFDTASSSLNLDTIICLNKLSSTLKLKTNSKTLWQISIIFLIKNKNVTHSTFLLHCITELSKKNNLDPEHLLESFTSAKIPSAVKNHNSEIIYNSLNAIYCSEITRNNSSYPAIHFKNLLSKLEIQLQKKSAQKELFTDLQRSLIKNITLHPKMAFEVMLSYGNKDLLKKILPLILNRELLKLLVKTANYKKTKLVETIQMVYEILNAKEKYDFPEELLTDDLLLFGIQEIFLHPEHTSSLFLETIILQLSQKVTNTHRKNYFQFITKLLLSKKIKSFGVAVKNTFFNQLRNNSAIDVIELALLIQSTSQQSHSELSHLLILNFDDPKFILLRKKDERESKILMHYFLKNSTSLKNHWIAEQSALLTKKITTLSKTEICSGLNELFWITILKYSAYKGNEILFQKMLQNALNVYLETNSNNNQNQLIEEIKRLHKIDLKNKALPSFIENPTVKNLPEDTLPLETKTKSKILFAGKNLSEKEKQEWFSLIICQKQIPVALSISGTFDIKELLGEIVVNHPKIFFGIIKNEFVAEAQLDWLSRTINFDDLCNSIDQLDKNRESYLRILKKFYSVLGTVAIKGIASKEIQILLLRKLLKAAANDNWKLISIDKIWNELIWEVVTQKGIAKKSFLIDIEKHIHLFPLSLQLSFTAVSNAEKQTAQISKNIEILEKMETISISKKTKAPILEGIAVRNAGIVILNSYIIMLFERLKLVVDNEFTSIENQIRASQYLQYVVTGLTKTEEAYLPLNKVLCGLSMMHAIPDEIEIPEENKTLINGLILAAISYWDAIGDCSVDGFRGNWLVRDGILTELEDRWELTVDKKAYDVLINKSPFAFSIIKYAWMDKPLHVNWPY</sequence>
<comment type="caution">
    <text evidence="1">The sequence shown here is derived from an EMBL/GenBank/DDBJ whole genome shotgun (WGS) entry which is preliminary data.</text>
</comment>
<dbReference type="RefSeq" id="WP_031455478.1">
    <property type="nucleotide sequence ID" value="NZ_CAIJDO010000196.1"/>
</dbReference>
<name>A0A6V6Z7M6_9FLAO</name>
<protein>
    <submittedName>
        <fullName evidence="1">Uncharacterized protein</fullName>
    </submittedName>
</protein>